<evidence type="ECO:0000259" key="1">
    <source>
        <dbReference type="Pfam" id="PF08242"/>
    </source>
</evidence>
<keyword evidence="2" id="KW-0489">Methyltransferase</keyword>
<dbReference type="GO" id="GO:0008168">
    <property type="term" value="F:methyltransferase activity"/>
    <property type="evidence" value="ECO:0007669"/>
    <property type="project" value="UniProtKB-KW"/>
</dbReference>
<dbReference type="EMBL" id="FNHP01000002">
    <property type="protein sequence ID" value="SDM09696.1"/>
    <property type="molecule type" value="Genomic_DNA"/>
</dbReference>
<keyword evidence="2" id="KW-0808">Transferase</keyword>
<dbReference type="InterPro" id="IPR029063">
    <property type="entry name" value="SAM-dependent_MTases_sf"/>
</dbReference>
<keyword evidence="3" id="KW-1185">Reference proteome</keyword>
<gene>
    <name evidence="2" type="ORF">SAMN05428957_102280</name>
</gene>
<dbReference type="SUPFAM" id="SSF53335">
    <property type="entry name" value="S-adenosyl-L-methionine-dependent methyltransferases"/>
    <property type="match status" value="1"/>
</dbReference>
<reference evidence="3" key="1">
    <citation type="submission" date="2016-10" db="EMBL/GenBank/DDBJ databases">
        <authorList>
            <person name="Varghese N."/>
            <person name="Submissions S."/>
        </authorList>
    </citation>
    <scope>NUCLEOTIDE SEQUENCE [LARGE SCALE GENOMIC DNA]</scope>
    <source>
        <strain evidence="3">EPL6</strain>
    </source>
</reference>
<sequence>MSSSSASPPPGLLDAASARFRRADRFAYHYARGKLGGDAVFAELLRQDLLPATPRLLDLGCGQGSLFAWLLAAAELHAAGRWPADWPAPPRPAQLRGIELMPRDVQRAAQAFGPQHPVVRVKQGDMTTADFGRCDVVTILDALHYFDHARQRQVLTRIRDALVPGGRFITRVGDAASGLPFRLSNWVDHAVTFGRGHRLPRLYCRSVAEWRALLQDVGFDVRPQAMSGRLPFANVLLICDVRAVPQPAAAGPKIGALPTDAVPCSP</sequence>
<dbReference type="OrthoDB" id="5565939at2"/>
<feature type="domain" description="Methyltransferase type 12" evidence="1">
    <location>
        <begin position="57"/>
        <end position="168"/>
    </location>
</feature>
<dbReference type="CDD" id="cd02440">
    <property type="entry name" value="AdoMet_MTases"/>
    <property type="match status" value="1"/>
</dbReference>
<organism evidence="2 3">
    <name type="scientific">Oryzisolibacter propanilivorax</name>
    <dbReference type="NCBI Taxonomy" id="1527607"/>
    <lineage>
        <taxon>Bacteria</taxon>
        <taxon>Pseudomonadati</taxon>
        <taxon>Pseudomonadota</taxon>
        <taxon>Betaproteobacteria</taxon>
        <taxon>Burkholderiales</taxon>
        <taxon>Comamonadaceae</taxon>
        <taxon>Oryzisolibacter</taxon>
    </lineage>
</organism>
<dbReference type="GO" id="GO:0032259">
    <property type="term" value="P:methylation"/>
    <property type="evidence" value="ECO:0007669"/>
    <property type="project" value="UniProtKB-KW"/>
</dbReference>
<proteinExistence type="predicted"/>
<accession>A0A1G9QFD8</accession>
<dbReference type="Gene3D" id="3.40.50.150">
    <property type="entry name" value="Vaccinia Virus protein VP39"/>
    <property type="match status" value="1"/>
</dbReference>
<protein>
    <submittedName>
        <fullName evidence="2">Methyltransferase domain-containing protein</fullName>
    </submittedName>
</protein>
<evidence type="ECO:0000313" key="3">
    <source>
        <dbReference type="Proteomes" id="UP000198552"/>
    </source>
</evidence>
<dbReference type="AlphaFoldDB" id="A0A1G9QFD8"/>
<dbReference type="InterPro" id="IPR013217">
    <property type="entry name" value="Methyltransf_12"/>
</dbReference>
<dbReference type="Proteomes" id="UP000198552">
    <property type="component" value="Unassembled WGS sequence"/>
</dbReference>
<dbReference type="STRING" id="1527607.SAMN05428957_102280"/>
<name>A0A1G9QFD8_9BURK</name>
<dbReference type="Pfam" id="PF08242">
    <property type="entry name" value="Methyltransf_12"/>
    <property type="match status" value="1"/>
</dbReference>
<dbReference type="RefSeq" id="WP_091566993.1">
    <property type="nucleotide sequence ID" value="NZ_FNHP01000002.1"/>
</dbReference>
<evidence type="ECO:0000313" key="2">
    <source>
        <dbReference type="EMBL" id="SDM09696.1"/>
    </source>
</evidence>